<evidence type="ECO:0000313" key="2">
    <source>
        <dbReference type="EMBL" id="GFG59978.1"/>
    </source>
</evidence>
<name>A0A7I9WRL0_9MYCO</name>
<dbReference type="AlphaFoldDB" id="A0A7I9WRL0"/>
<dbReference type="Gene3D" id="3.90.550.10">
    <property type="entry name" value="Spore Coat Polysaccharide Biosynthesis Protein SpsA, Chain A"/>
    <property type="match status" value="1"/>
</dbReference>
<dbReference type="PANTHER" id="PTHR43685">
    <property type="entry name" value="GLYCOSYLTRANSFERASE"/>
    <property type="match status" value="1"/>
</dbReference>
<evidence type="ECO:0000259" key="1">
    <source>
        <dbReference type="Pfam" id="PF00535"/>
    </source>
</evidence>
<sequence length="298" mass="33348">MTEKSIEVIIPVRNLAGQIPELARPLLEQRHEGDVITVINDASTDGTAEVAAGLGLNVITLTASHGPYFARQTAARRSTADILLFIDGRCRPLPGLLDAHRELQSRDGVALSCTDVRTRTGPSLAARVAELQQPFSLRGRVDIPGRPPYFPTCNLGIARPAFEAVNGFRVMRGGGDVDICWRIQEQQLGEMAVDHRVLMEWEPRTSMRDLASQYRRYGRSTAYLKWAFGDQSPAVYRKDSLVEAVKGEIARRKAIRWPTVTEELARISIDTVFQFGYLEAKRKRDTFEPPRNYGAEVR</sequence>
<dbReference type="EMBL" id="BLKT01000003">
    <property type="protein sequence ID" value="GFG59978.1"/>
    <property type="molecule type" value="Genomic_DNA"/>
</dbReference>
<feature type="domain" description="Glycosyltransferase 2-like" evidence="1">
    <location>
        <begin position="8"/>
        <end position="161"/>
    </location>
</feature>
<comment type="caution">
    <text evidence="2">The sequence shown here is derived from an EMBL/GenBank/DDBJ whole genome shotgun (WGS) entry which is preliminary data.</text>
</comment>
<dbReference type="InterPro" id="IPR050834">
    <property type="entry name" value="Glycosyltransf_2"/>
</dbReference>
<dbReference type="Pfam" id="PF00535">
    <property type="entry name" value="Glycos_transf_2"/>
    <property type="match status" value="1"/>
</dbReference>
<dbReference type="Proteomes" id="UP000465241">
    <property type="component" value="Unassembled WGS sequence"/>
</dbReference>
<proteinExistence type="predicted"/>
<accession>A0A7I9WRL0</accession>
<protein>
    <recommendedName>
        <fullName evidence="1">Glycosyltransferase 2-like domain-containing protein</fullName>
    </recommendedName>
</protein>
<gene>
    <name evidence="2" type="ORF">MMUR_41140</name>
</gene>
<dbReference type="RefSeq" id="WP_193490330.1">
    <property type="nucleotide sequence ID" value="NZ_BAAAMC010000015.1"/>
</dbReference>
<organism evidence="2 3">
    <name type="scientific">Mycolicibacterium murale</name>
    <dbReference type="NCBI Taxonomy" id="182220"/>
    <lineage>
        <taxon>Bacteria</taxon>
        <taxon>Bacillati</taxon>
        <taxon>Actinomycetota</taxon>
        <taxon>Actinomycetes</taxon>
        <taxon>Mycobacteriales</taxon>
        <taxon>Mycobacteriaceae</taxon>
        <taxon>Mycolicibacterium</taxon>
    </lineage>
</organism>
<dbReference type="SUPFAM" id="SSF53448">
    <property type="entry name" value="Nucleotide-diphospho-sugar transferases"/>
    <property type="match status" value="1"/>
</dbReference>
<dbReference type="CDD" id="cd00761">
    <property type="entry name" value="Glyco_tranf_GTA_type"/>
    <property type="match status" value="1"/>
</dbReference>
<keyword evidence="3" id="KW-1185">Reference proteome</keyword>
<dbReference type="InterPro" id="IPR001173">
    <property type="entry name" value="Glyco_trans_2-like"/>
</dbReference>
<evidence type="ECO:0000313" key="3">
    <source>
        <dbReference type="Proteomes" id="UP000465241"/>
    </source>
</evidence>
<dbReference type="InterPro" id="IPR029044">
    <property type="entry name" value="Nucleotide-diphossugar_trans"/>
</dbReference>
<reference evidence="2 3" key="1">
    <citation type="journal article" date="2019" name="Emerg. Microbes Infect.">
        <title>Comprehensive subspecies identification of 175 nontuberculous mycobacteria species based on 7547 genomic profiles.</title>
        <authorList>
            <person name="Matsumoto Y."/>
            <person name="Kinjo T."/>
            <person name="Motooka D."/>
            <person name="Nabeya D."/>
            <person name="Jung N."/>
            <person name="Uechi K."/>
            <person name="Horii T."/>
            <person name="Iida T."/>
            <person name="Fujita J."/>
            <person name="Nakamura S."/>
        </authorList>
    </citation>
    <scope>NUCLEOTIDE SEQUENCE [LARGE SCALE GENOMIC DNA]</scope>
    <source>
        <strain evidence="2 3">JCM 13392</strain>
    </source>
</reference>
<dbReference type="PANTHER" id="PTHR43685:SF3">
    <property type="entry name" value="SLR2126 PROTEIN"/>
    <property type="match status" value="1"/>
</dbReference>